<accession>A0A645B7C0</accession>
<protein>
    <recommendedName>
        <fullName evidence="1">N-acetyltransferase domain-containing protein</fullName>
    </recommendedName>
</protein>
<organism evidence="2">
    <name type="scientific">bioreactor metagenome</name>
    <dbReference type="NCBI Taxonomy" id="1076179"/>
    <lineage>
        <taxon>unclassified sequences</taxon>
        <taxon>metagenomes</taxon>
        <taxon>ecological metagenomes</taxon>
    </lineage>
</organism>
<dbReference type="Pfam" id="PF13302">
    <property type="entry name" value="Acetyltransf_3"/>
    <property type="match status" value="1"/>
</dbReference>
<dbReference type="PANTHER" id="PTHR43792">
    <property type="entry name" value="GNAT FAMILY, PUTATIVE (AFU_ORTHOLOGUE AFUA_3G00765)-RELATED-RELATED"/>
    <property type="match status" value="1"/>
</dbReference>
<dbReference type="InterPro" id="IPR016181">
    <property type="entry name" value="Acyl_CoA_acyltransferase"/>
</dbReference>
<dbReference type="GO" id="GO:0016747">
    <property type="term" value="F:acyltransferase activity, transferring groups other than amino-acyl groups"/>
    <property type="evidence" value="ECO:0007669"/>
    <property type="project" value="InterPro"/>
</dbReference>
<dbReference type="InterPro" id="IPR051531">
    <property type="entry name" value="N-acetyltransferase"/>
</dbReference>
<gene>
    <name evidence="2" type="ORF">SDC9_108155</name>
</gene>
<dbReference type="AlphaFoldDB" id="A0A645B7C0"/>
<evidence type="ECO:0000259" key="1">
    <source>
        <dbReference type="PROSITE" id="PS51186"/>
    </source>
</evidence>
<dbReference type="PROSITE" id="PS51186">
    <property type="entry name" value="GNAT"/>
    <property type="match status" value="1"/>
</dbReference>
<sequence length="193" mass="21572">MKADALSAATADTVSAADMRTPILETERLILRPLAVSDAEHIYKSWTSDPDVARFMIWELHENVGVTKEWLKGVEAGLDNDTSYVWGVVLKKTGLLIGSAGIAFVPALGCFELGYNFMKSAWGMGFATEASRAILKFARDTLSQRRFFCRHAVENVRSQRVIEKLGFTFVGEGSYDSMTGKKHFICRDYFLEI</sequence>
<dbReference type="Gene3D" id="3.40.630.30">
    <property type="match status" value="1"/>
</dbReference>
<comment type="caution">
    <text evidence="2">The sequence shown here is derived from an EMBL/GenBank/DDBJ whole genome shotgun (WGS) entry which is preliminary data.</text>
</comment>
<dbReference type="InterPro" id="IPR000182">
    <property type="entry name" value="GNAT_dom"/>
</dbReference>
<name>A0A645B7C0_9ZZZZ</name>
<dbReference type="PANTHER" id="PTHR43792:SF1">
    <property type="entry name" value="N-ACETYLTRANSFERASE DOMAIN-CONTAINING PROTEIN"/>
    <property type="match status" value="1"/>
</dbReference>
<dbReference type="EMBL" id="VSSQ01018265">
    <property type="protein sequence ID" value="MPM61297.1"/>
    <property type="molecule type" value="Genomic_DNA"/>
</dbReference>
<reference evidence="2" key="1">
    <citation type="submission" date="2019-08" db="EMBL/GenBank/DDBJ databases">
        <authorList>
            <person name="Kucharzyk K."/>
            <person name="Murdoch R.W."/>
            <person name="Higgins S."/>
            <person name="Loffler F."/>
        </authorList>
    </citation>
    <scope>NUCLEOTIDE SEQUENCE</scope>
</reference>
<proteinExistence type="predicted"/>
<dbReference type="SUPFAM" id="SSF55729">
    <property type="entry name" value="Acyl-CoA N-acyltransferases (Nat)"/>
    <property type="match status" value="1"/>
</dbReference>
<feature type="domain" description="N-acetyltransferase" evidence="1">
    <location>
        <begin position="29"/>
        <end position="193"/>
    </location>
</feature>
<evidence type="ECO:0000313" key="2">
    <source>
        <dbReference type="EMBL" id="MPM61297.1"/>
    </source>
</evidence>